<proteinExistence type="predicted"/>
<dbReference type="EMBL" id="MKIP01000050">
    <property type="protein sequence ID" value="OLP59636.1"/>
    <property type="molecule type" value="Genomic_DNA"/>
</dbReference>
<dbReference type="RefSeq" id="WP_075628039.1">
    <property type="nucleotide sequence ID" value="NZ_FOAM01000024.1"/>
</dbReference>
<dbReference type="AlphaFoldDB" id="A0A1Q9AVZ2"/>
<keyword evidence="2" id="KW-1185">Reference proteome</keyword>
<gene>
    <name evidence="1" type="ORF">BJF93_11195</name>
</gene>
<dbReference type="Proteomes" id="UP000186364">
    <property type="component" value="Unassembled WGS sequence"/>
</dbReference>
<sequence>MADSDNSRTLSSGIQRNLFSLAATFLTAALEERTRANAAGVDPVLRLWHAWVTAFDDYARLTHVQQRIEREMVRTIGFPKVSVPVAETAGSVLANSEAEIDALLPGDDREGERAALKRDLAAQVAAWTMADEAEGFSHAKARAGDAAKREAELVKLLWVTRAQSILGIMAKTHAVLRHGEPGPGFGFPWSPLRGILADFLVLNGVSVEDLSPGEEGRTEVRLR</sequence>
<accession>A0A1Q9AVZ2</accession>
<protein>
    <submittedName>
        <fullName evidence="1">Uncharacterized protein</fullName>
    </submittedName>
</protein>
<name>A0A1Q9AVZ2_9HYPH</name>
<organism evidence="1 2">
    <name type="scientific">Xaviernesmea oryzae</name>
    <dbReference type="NCBI Taxonomy" id="464029"/>
    <lineage>
        <taxon>Bacteria</taxon>
        <taxon>Pseudomonadati</taxon>
        <taxon>Pseudomonadota</taxon>
        <taxon>Alphaproteobacteria</taxon>
        <taxon>Hyphomicrobiales</taxon>
        <taxon>Rhizobiaceae</taxon>
        <taxon>Rhizobium/Agrobacterium group</taxon>
        <taxon>Xaviernesmea</taxon>
    </lineage>
</organism>
<evidence type="ECO:0000313" key="2">
    <source>
        <dbReference type="Proteomes" id="UP000186364"/>
    </source>
</evidence>
<comment type="caution">
    <text evidence="1">The sequence shown here is derived from an EMBL/GenBank/DDBJ whole genome shotgun (WGS) entry which is preliminary data.</text>
</comment>
<evidence type="ECO:0000313" key="1">
    <source>
        <dbReference type="EMBL" id="OLP59636.1"/>
    </source>
</evidence>
<reference evidence="1 2" key="1">
    <citation type="submission" date="2016-09" db="EMBL/GenBank/DDBJ databases">
        <title>Rhizobium sp. nov., a novel species isolated from the rice rhizosphere.</title>
        <authorList>
            <person name="Zhao J."/>
            <person name="Zhang X."/>
        </authorList>
    </citation>
    <scope>NUCLEOTIDE SEQUENCE [LARGE SCALE GENOMIC DNA]</scope>
    <source>
        <strain evidence="1 2">1.7048</strain>
    </source>
</reference>